<evidence type="ECO:0000256" key="1">
    <source>
        <dbReference type="SAM" id="MobiDB-lite"/>
    </source>
</evidence>
<accession>A0A918P0I3</accession>
<protein>
    <submittedName>
        <fullName evidence="2">Uncharacterized protein</fullName>
    </submittedName>
</protein>
<comment type="caution">
    <text evidence="2">The sequence shown here is derived from an EMBL/GenBank/DDBJ whole genome shotgun (WGS) entry which is preliminary data.</text>
</comment>
<name>A0A918P0I3_9ACTN</name>
<feature type="compositionally biased region" description="Basic residues" evidence="1">
    <location>
        <begin position="54"/>
        <end position="80"/>
    </location>
</feature>
<reference evidence="2" key="1">
    <citation type="journal article" date="2014" name="Int. J. Syst. Evol. Microbiol.">
        <title>Complete genome sequence of Corynebacterium casei LMG S-19264T (=DSM 44701T), isolated from a smear-ripened cheese.</title>
        <authorList>
            <consortium name="US DOE Joint Genome Institute (JGI-PGF)"/>
            <person name="Walter F."/>
            <person name="Albersmeier A."/>
            <person name="Kalinowski J."/>
            <person name="Ruckert C."/>
        </authorList>
    </citation>
    <scope>NUCLEOTIDE SEQUENCE</scope>
    <source>
        <strain evidence="2">JCM 4790</strain>
    </source>
</reference>
<feature type="region of interest" description="Disordered" evidence="1">
    <location>
        <begin position="53"/>
        <end position="92"/>
    </location>
</feature>
<reference evidence="2" key="2">
    <citation type="submission" date="2020-09" db="EMBL/GenBank/DDBJ databases">
        <authorList>
            <person name="Sun Q."/>
            <person name="Ohkuma M."/>
        </authorList>
    </citation>
    <scope>NUCLEOTIDE SEQUENCE</scope>
    <source>
        <strain evidence="2">JCM 4790</strain>
    </source>
</reference>
<keyword evidence="3" id="KW-1185">Reference proteome</keyword>
<evidence type="ECO:0000313" key="3">
    <source>
        <dbReference type="Proteomes" id="UP000619244"/>
    </source>
</evidence>
<proteinExistence type="predicted"/>
<dbReference type="Proteomes" id="UP000619244">
    <property type="component" value="Unassembled WGS sequence"/>
</dbReference>
<evidence type="ECO:0000313" key="2">
    <source>
        <dbReference type="EMBL" id="GGY10149.1"/>
    </source>
</evidence>
<organism evidence="2 3">
    <name type="scientific">Streptomyces minutiscleroticus</name>
    <dbReference type="NCBI Taxonomy" id="68238"/>
    <lineage>
        <taxon>Bacteria</taxon>
        <taxon>Bacillati</taxon>
        <taxon>Actinomycetota</taxon>
        <taxon>Actinomycetes</taxon>
        <taxon>Kitasatosporales</taxon>
        <taxon>Streptomycetaceae</taxon>
        <taxon>Streptomyces</taxon>
    </lineage>
</organism>
<gene>
    <name evidence="2" type="ORF">GCM10010358_73370</name>
</gene>
<dbReference type="EMBL" id="BMVU01000072">
    <property type="protein sequence ID" value="GGY10149.1"/>
    <property type="molecule type" value="Genomic_DNA"/>
</dbReference>
<sequence>MHDERRLRDLEAEAFRTGRTLAEYGQALAQIREQQRTAFSTIDSLADAVGAPRRAVHRPALGRHRARSVRPRPQPGHRPRQPVLMPGRPLRQ</sequence>
<dbReference type="AlphaFoldDB" id="A0A918P0I3"/>